<gene>
    <name evidence="2" type="ORF">V1264_015328</name>
</gene>
<evidence type="ECO:0000313" key="3">
    <source>
        <dbReference type="Proteomes" id="UP001374579"/>
    </source>
</evidence>
<proteinExistence type="predicted"/>
<comment type="caution">
    <text evidence="2">The sequence shown here is derived from an EMBL/GenBank/DDBJ whole genome shotgun (WGS) entry which is preliminary data.</text>
</comment>
<name>A0AAN9GHX5_9CAEN</name>
<evidence type="ECO:0000313" key="2">
    <source>
        <dbReference type="EMBL" id="KAK7107390.1"/>
    </source>
</evidence>
<feature type="chain" id="PRO_5042968065" evidence="1">
    <location>
        <begin position="21"/>
        <end position="165"/>
    </location>
</feature>
<keyword evidence="3" id="KW-1185">Reference proteome</keyword>
<dbReference type="AlphaFoldDB" id="A0AAN9GHX5"/>
<sequence length="165" mass="17930">MNGLSFFSLATVFLAGVVRGEMFDCVNYEHTKVCTLDLVPFCLTNSTIVSGRCDAQRAVCLEKATIDETFSACSKQSHSNFDCDQFNPMVCARDAIPFCLTNGTILRGSCFAKRAVCLDKQTVDDDFSSCNQASLRDNNMDDGNTATSLSATLSLLVSLLFSTLL</sequence>
<evidence type="ECO:0000256" key="1">
    <source>
        <dbReference type="SAM" id="SignalP"/>
    </source>
</evidence>
<organism evidence="2 3">
    <name type="scientific">Littorina saxatilis</name>
    <dbReference type="NCBI Taxonomy" id="31220"/>
    <lineage>
        <taxon>Eukaryota</taxon>
        <taxon>Metazoa</taxon>
        <taxon>Spiralia</taxon>
        <taxon>Lophotrochozoa</taxon>
        <taxon>Mollusca</taxon>
        <taxon>Gastropoda</taxon>
        <taxon>Caenogastropoda</taxon>
        <taxon>Littorinimorpha</taxon>
        <taxon>Littorinoidea</taxon>
        <taxon>Littorinidae</taxon>
        <taxon>Littorina</taxon>
    </lineage>
</organism>
<dbReference type="EMBL" id="JBAMIC010000004">
    <property type="protein sequence ID" value="KAK7107390.1"/>
    <property type="molecule type" value="Genomic_DNA"/>
</dbReference>
<protein>
    <submittedName>
        <fullName evidence="2">Uncharacterized protein</fullName>
    </submittedName>
</protein>
<accession>A0AAN9GHX5</accession>
<keyword evidence="1" id="KW-0732">Signal</keyword>
<dbReference type="Proteomes" id="UP001374579">
    <property type="component" value="Unassembled WGS sequence"/>
</dbReference>
<feature type="signal peptide" evidence="1">
    <location>
        <begin position="1"/>
        <end position="20"/>
    </location>
</feature>
<reference evidence="2 3" key="1">
    <citation type="submission" date="2024-02" db="EMBL/GenBank/DDBJ databases">
        <title>Chromosome-scale genome assembly of the rough periwinkle Littorina saxatilis.</title>
        <authorList>
            <person name="De Jode A."/>
            <person name="Faria R."/>
            <person name="Formenti G."/>
            <person name="Sims Y."/>
            <person name="Smith T.P."/>
            <person name="Tracey A."/>
            <person name="Wood J.M.D."/>
            <person name="Zagrodzka Z.B."/>
            <person name="Johannesson K."/>
            <person name="Butlin R.K."/>
            <person name="Leder E.H."/>
        </authorList>
    </citation>
    <scope>NUCLEOTIDE SEQUENCE [LARGE SCALE GENOMIC DNA]</scope>
    <source>
        <strain evidence="2">Snail1</strain>
        <tissue evidence="2">Muscle</tissue>
    </source>
</reference>